<evidence type="ECO:0000256" key="1">
    <source>
        <dbReference type="SAM" id="MobiDB-lite"/>
    </source>
</evidence>
<accession>A0A4U3EQQ7</accession>
<proteinExistence type="predicted"/>
<feature type="region of interest" description="Disordered" evidence="1">
    <location>
        <begin position="48"/>
        <end position="87"/>
    </location>
</feature>
<gene>
    <name evidence="2" type="ORF">EpCFBP13511_23925</name>
</gene>
<reference evidence="2 3" key="1">
    <citation type="journal article" date="2019" name="Sci. Rep.">
        <title>Differences in resource use lead to coexistence of seed-transmitted microbial populations.</title>
        <authorList>
            <person name="Torres-Cortes G."/>
            <person name="Garcia B.J."/>
            <person name="Compant S."/>
            <person name="Rezki S."/>
            <person name="Jones P."/>
            <person name="Preveaux A."/>
            <person name="Briand M."/>
            <person name="Roulet A."/>
            <person name="Bouchez O."/>
            <person name="Jacobson D."/>
            <person name="Barret M."/>
        </authorList>
    </citation>
    <scope>NUCLEOTIDE SEQUENCE [LARGE SCALE GENOMIC DNA]</scope>
    <source>
        <strain evidence="2 3">CFBP13511</strain>
    </source>
</reference>
<dbReference type="Proteomes" id="UP000306393">
    <property type="component" value="Unassembled WGS sequence"/>
</dbReference>
<protein>
    <submittedName>
        <fullName evidence="2">Uncharacterized protein</fullName>
    </submittedName>
</protein>
<name>A0A4U3EQQ7_9GAMM</name>
<dbReference type="AlphaFoldDB" id="A0A4U3EQQ7"/>
<sequence length="87" mass="9629">MPAFKWVHVLLLQQSETISLPPLAICNSALSGQLSKLTPDSRIRPSILPERCCDKPPSSVQQRYVTNCPQKPPGYRRVTDNPQGESG</sequence>
<feature type="compositionally biased region" description="Polar residues" evidence="1">
    <location>
        <begin position="58"/>
        <end position="69"/>
    </location>
</feature>
<organism evidence="2 3">
    <name type="scientific">Erwinia persicina</name>
    <dbReference type="NCBI Taxonomy" id="55211"/>
    <lineage>
        <taxon>Bacteria</taxon>
        <taxon>Pseudomonadati</taxon>
        <taxon>Pseudomonadota</taxon>
        <taxon>Gammaproteobacteria</taxon>
        <taxon>Enterobacterales</taxon>
        <taxon>Erwiniaceae</taxon>
        <taxon>Erwinia</taxon>
    </lineage>
</organism>
<evidence type="ECO:0000313" key="3">
    <source>
        <dbReference type="Proteomes" id="UP000306393"/>
    </source>
</evidence>
<evidence type="ECO:0000313" key="2">
    <source>
        <dbReference type="EMBL" id="TKJ82655.1"/>
    </source>
</evidence>
<comment type="caution">
    <text evidence="2">The sequence shown here is derived from an EMBL/GenBank/DDBJ whole genome shotgun (WGS) entry which is preliminary data.</text>
</comment>
<dbReference type="EMBL" id="QGAC01000054">
    <property type="protein sequence ID" value="TKJ82655.1"/>
    <property type="molecule type" value="Genomic_DNA"/>
</dbReference>